<evidence type="ECO:0000256" key="17">
    <source>
        <dbReference type="ARBA" id="ARBA00048589"/>
    </source>
</evidence>
<dbReference type="SMART" id="SM00305">
    <property type="entry name" value="HintC"/>
    <property type="match status" value="1"/>
</dbReference>
<keyword evidence="6" id="KW-0709">Segmentation polarity protein</keyword>
<feature type="domain" description="Hint" evidence="19">
    <location>
        <begin position="314"/>
        <end position="358"/>
    </location>
</feature>
<evidence type="ECO:0000313" key="22">
    <source>
        <dbReference type="RefSeq" id="XP_046591496.1"/>
    </source>
</evidence>
<dbReference type="RefSeq" id="XP_046591496.1">
    <property type="nucleotide sequence ID" value="XM_046735540.1"/>
</dbReference>
<proteinExistence type="inferred from homology"/>
<dbReference type="Gene3D" id="3.30.1380.10">
    <property type="match status" value="1"/>
</dbReference>
<dbReference type="InterPro" id="IPR036844">
    <property type="entry name" value="Hint_dom_sf"/>
</dbReference>
<comment type="function">
    <molecule>Protein hedgehog</molecule>
    <text evidence="18">The C-terminal part of the hedgehog protein precursor displays an autoproteolysis activity that results in the cleavage of the full-length protein into two parts (N-product and C-product). In addition, the C-terminal part displays a cholesterol transferase activity that results by the covalent attachment of a cholesterol moiety to the C-terminal of the newly generated N-product.</text>
</comment>
<evidence type="ECO:0000256" key="7">
    <source>
        <dbReference type="ARBA" id="ARBA00022723"/>
    </source>
</evidence>
<keyword evidence="14" id="KW-0449">Lipoprotein</keyword>
<comment type="catalytic activity">
    <reaction evidence="17">
        <text>glycyl-L-cysteinyl-[protein] + cholesterol + H(+) = [protein]-C-terminal glycyl cholesterol ester + N-terminal L-cysteinyl-[protein]</text>
        <dbReference type="Rhea" id="RHEA:59504"/>
        <dbReference type="Rhea" id="RHEA-COMP:12707"/>
        <dbReference type="Rhea" id="RHEA-COMP:15369"/>
        <dbReference type="Rhea" id="RHEA-COMP:15374"/>
        <dbReference type="ChEBI" id="CHEBI:15378"/>
        <dbReference type="ChEBI" id="CHEBI:16113"/>
        <dbReference type="ChEBI" id="CHEBI:65250"/>
        <dbReference type="ChEBI" id="CHEBI:143135"/>
        <dbReference type="ChEBI" id="CHEBI:143140"/>
    </reaction>
    <physiologicalReaction direction="left-to-right" evidence="17">
        <dbReference type="Rhea" id="RHEA:59505"/>
    </physiologicalReaction>
</comment>
<dbReference type="Proteomes" id="UP000829291">
    <property type="component" value="Chromosome 3"/>
</dbReference>
<dbReference type="GeneID" id="107220465"/>
<evidence type="ECO:0000256" key="11">
    <source>
        <dbReference type="ARBA" id="ARBA00022837"/>
    </source>
</evidence>
<comment type="function">
    <molecule>Protein hedgehog N-product</molecule>
    <text evidence="18">The dually lipidated hedgehog protein N-product is a morphogen which is essential for a variety of patterning events during development.</text>
</comment>
<evidence type="ECO:0000256" key="8">
    <source>
        <dbReference type="ARBA" id="ARBA00022729"/>
    </source>
</evidence>
<dbReference type="InterPro" id="IPR001767">
    <property type="entry name" value="Hedgehog_Hint"/>
</dbReference>
<dbReference type="SMART" id="SM00306">
    <property type="entry name" value="HintN"/>
    <property type="match status" value="1"/>
</dbReference>
<name>A0ABM3FTZ3_NEOLC</name>
<keyword evidence="15" id="KW-0504">Morphogen</keyword>
<dbReference type="InterPro" id="IPR000320">
    <property type="entry name" value="Hedgehog_signalling_dom"/>
</dbReference>
<dbReference type="InterPro" id="IPR009045">
    <property type="entry name" value="Zn_M74/Hedgehog-like"/>
</dbReference>
<dbReference type="SUPFAM" id="SSF51294">
    <property type="entry name" value="Hedgehog/intein (Hint) domain"/>
    <property type="match status" value="1"/>
</dbReference>
<evidence type="ECO:0000256" key="12">
    <source>
        <dbReference type="ARBA" id="ARBA00023136"/>
    </source>
</evidence>
<organism evidence="21 22">
    <name type="scientific">Neodiprion lecontei</name>
    <name type="common">Redheaded pine sawfly</name>
    <dbReference type="NCBI Taxonomy" id="441921"/>
    <lineage>
        <taxon>Eukaryota</taxon>
        <taxon>Metazoa</taxon>
        <taxon>Ecdysozoa</taxon>
        <taxon>Arthropoda</taxon>
        <taxon>Hexapoda</taxon>
        <taxon>Insecta</taxon>
        <taxon>Pterygota</taxon>
        <taxon>Neoptera</taxon>
        <taxon>Endopterygota</taxon>
        <taxon>Hymenoptera</taxon>
        <taxon>Tenthredinoidea</taxon>
        <taxon>Diprionidae</taxon>
        <taxon>Diprioninae</taxon>
        <taxon>Neodiprion</taxon>
    </lineage>
</organism>
<evidence type="ECO:0000256" key="14">
    <source>
        <dbReference type="ARBA" id="ARBA00023288"/>
    </source>
</evidence>
<dbReference type="Pfam" id="PF01079">
    <property type="entry name" value="Hint"/>
    <property type="match status" value="1"/>
</dbReference>
<dbReference type="SUPFAM" id="SSF55166">
    <property type="entry name" value="Hedgehog/DD-peptidase"/>
    <property type="match status" value="1"/>
</dbReference>
<evidence type="ECO:0000256" key="13">
    <source>
        <dbReference type="ARBA" id="ARBA00023139"/>
    </source>
</evidence>
<keyword evidence="18" id="KW-0256">Endoplasmic reticulum</keyword>
<dbReference type="InterPro" id="IPR050387">
    <property type="entry name" value="Hedgehog_Signaling"/>
</dbReference>
<keyword evidence="3 18" id="KW-1003">Cell membrane</keyword>
<keyword evidence="2 18" id="KW-0217">Developmental protein</keyword>
<keyword evidence="13" id="KW-0564">Palmitate</keyword>
<evidence type="ECO:0000256" key="10">
    <source>
        <dbReference type="ARBA" id="ARBA00022813"/>
    </source>
</evidence>
<evidence type="ECO:0000256" key="5">
    <source>
        <dbReference type="ARBA" id="ARBA00022679"/>
    </source>
</evidence>
<dbReference type="InterPro" id="IPR006141">
    <property type="entry name" value="Intein_N"/>
</dbReference>
<protein>
    <recommendedName>
        <fullName evidence="18">Hedgehog protein</fullName>
    </recommendedName>
</protein>
<dbReference type="Gene3D" id="2.170.16.10">
    <property type="entry name" value="Hedgehog/Intein (Hint) domain"/>
    <property type="match status" value="1"/>
</dbReference>
<dbReference type="PRINTS" id="PR00632">
    <property type="entry name" value="SONICHHOG"/>
</dbReference>
<dbReference type="PANTHER" id="PTHR11889:SF31">
    <property type="entry name" value="PROTEIN HEDGEHOG"/>
    <property type="match status" value="1"/>
</dbReference>
<gene>
    <name evidence="22" type="primary">LOC107220465</name>
</gene>
<evidence type="ECO:0000256" key="15">
    <source>
        <dbReference type="ARBA" id="ARBA00023301"/>
    </source>
</evidence>
<dbReference type="PROSITE" id="PS50817">
    <property type="entry name" value="INTEIN_N_TER"/>
    <property type="match status" value="1"/>
</dbReference>
<keyword evidence="9 18" id="KW-0378">Hydrolase</keyword>
<comment type="function">
    <text evidence="16">The C-terminal part of the hedgehog protein precursor displays an autoproteolysis activity that results in the cleavage of the full-length protein into two parts (N-product and C-product). In addition, the C-terminal part displays a cholesterol transferase activity that results by the covalent attachment of a cholesterol moiety to the C-terminal of the newly generated N-product. Once cleaved, the C-product has no signaling activity and diffuses from the cell.</text>
</comment>
<evidence type="ECO:0000256" key="9">
    <source>
        <dbReference type="ARBA" id="ARBA00022801"/>
    </source>
</evidence>
<reference evidence="22" key="1">
    <citation type="submission" date="2025-08" db="UniProtKB">
        <authorList>
            <consortium name="RefSeq"/>
        </authorList>
    </citation>
    <scope>IDENTIFICATION</scope>
    <source>
        <tissue evidence="22">Thorax and Abdomen</tissue>
    </source>
</reference>
<evidence type="ECO:0000256" key="18">
    <source>
        <dbReference type="RuleBase" id="RU280812"/>
    </source>
</evidence>
<evidence type="ECO:0000256" key="6">
    <source>
        <dbReference type="ARBA" id="ARBA00022716"/>
    </source>
</evidence>
<keyword evidence="8 18" id="KW-0732">Signal</keyword>
<feature type="domain" description="Hint" evidence="20">
    <location>
        <begin position="208"/>
        <end position="309"/>
    </location>
</feature>
<evidence type="ECO:0000256" key="2">
    <source>
        <dbReference type="ARBA" id="ARBA00022473"/>
    </source>
</evidence>
<comment type="subcellular location">
    <molecule>Sonic hedgehog protein</molecule>
    <subcellularLocation>
        <location evidence="18">Endoplasmic reticulum membrane</location>
    </subcellularLocation>
    <subcellularLocation>
        <location evidence="18">Golgi apparatus membrane</location>
    </subcellularLocation>
</comment>
<evidence type="ECO:0000259" key="19">
    <source>
        <dbReference type="SMART" id="SM00305"/>
    </source>
</evidence>
<evidence type="ECO:0000259" key="20">
    <source>
        <dbReference type="SMART" id="SM00306"/>
    </source>
</evidence>
<evidence type="ECO:0000256" key="16">
    <source>
        <dbReference type="ARBA" id="ARBA00045369"/>
    </source>
</evidence>
<keyword evidence="5" id="KW-0808">Transferase</keyword>
<keyword evidence="11" id="KW-0106">Calcium</keyword>
<keyword evidence="21" id="KW-1185">Reference proteome</keyword>
<keyword evidence="18" id="KW-0333">Golgi apparatus</keyword>
<keyword evidence="12 18" id="KW-0472">Membrane</keyword>
<dbReference type="InterPro" id="IPR003586">
    <property type="entry name" value="Hint_dom_C"/>
</dbReference>
<comment type="similarity">
    <text evidence="1 18">Belongs to the hedgehog family.</text>
</comment>
<sequence length="446" mass="50182">MLKLTQCSIHKLPIISTQMNFGLHYTAATSRWRRSSFTKVVAVAQKKQLFEEEQYEILIVPEIANSNSMNIQKDGIELSNRSTPQVSLKFLKTAFVFEPVNACHLVKNNRCRRCKEKLNTLAISVMNQWPGVKLRVTEGWDEEGKHATDSLHYEGRAVDVTTSDRDRSKYGMLARLAVEAGFDWVYYESRSHIHCSVKSESSLAGKSGGCFPGRSIVRTEDGFNKRLDQLEIGERIAALDSAGKIVYSEVIAFLDRSPEERRQFVRITTASGRALTLTPSHLVPVSLESGSTTEFAAKVRVGDQILVRESDRGVETLRWDRVASTRLVIEKGIFAPLTTEGTVLVDDVVASCYAVVDSQFVAHSAFLPMRIWTNIKSGVARIARIFVAPLSAWSEFRPGIGEDHEVKYPENTPSINAMRFQPRGIHWYASMLYTVSFYVLPTDMLY</sequence>
<evidence type="ECO:0000313" key="21">
    <source>
        <dbReference type="Proteomes" id="UP000829291"/>
    </source>
</evidence>
<dbReference type="Pfam" id="PF01085">
    <property type="entry name" value="HH_signal"/>
    <property type="match status" value="1"/>
</dbReference>
<evidence type="ECO:0000256" key="1">
    <source>
        <dbReference type="ARBA" id="ARBA00010649"/>
    </source>
</evidence>
<dbReference type="PANTHER" id="PTHR11889">
    <property type="entry name" value="HEDGEHOG"/>
    <property type="match status" value="1"/>
</dbReference>
<keyword evidence="4 18" id="KW-0645">Protease</keyword>
<keyword evidence="10 18" id="KW-0068">Autocatalytic cleavage</keyword>
<comment type="subcellular location">
    <molecule>Protein hedgehog N-product</molecule>
    <subcellularLocation>
        <location evidence="18">Cell membrane</location>
        <topology evidence="18">Lipid-anchor</topology>
    </subcellularLocation>
</comment>
<dbReference type="CDD" id="cd00081">
    <property type="entry name" value="Hint"/>
    <property type="match status" value="1"/>
</dbReference>
<keyword evidence="7" id="KW-0479">Metal-binding</keyword>
<dbReference type="InterPro" id="IPR001657">
    <property type="entry name" value="Hedgehog"/>
</dbReference>
<accession>A0ABM3FTZ3</accession>
<evidence type="ECO:0000256" key="3">
    <source>
        <dbReference type="ARBA" id="ARBA00022475"/>
    </source>
</evidence>
<evidence type="ECO:0000256" key="4">
    <source>
        <dbReference type="ARBA" id="ARBA00022670"/>
    </source>
</evidence>
<dbReference type="InterPro" id="IPR003587">
    <property type="entry name" value="Hint_dom_N"/>
</dbReference>